<keyword evidence="4 6" id="KW-1133">Transmembrane helix</keyword>
<evidence type="ECO:0000256" key="1">
    <source>
        <dbReference type="ARBA" id="ARBA00004651"/>
    </source>
</evidence>
<feature type="transmembrane region" description="Helical" evidence="6">
    <location>
        <begin position="383"/>
        <end position="405"/>
    </location>
</feature>
<feature type="transmembrane region" description="Helical" evidence="6">
    <location>
        <begin position="12"/>
        <end position="31"/>
    </location>
</feature>
<dbReference type="AlphaFoldDB" id="A0A9D1VXU6"/>
<feature type="transmembrane region" description="Helical" evidence="6">
    <location>
        <begin position="411"/>
        <end position="434"/>
    </location>
</feature>
<dbReference type="GO" id="GO:0005886">
    <property type="term" value="C:plasma membrane"/>
    <property type="evidence" value="ECO:0007669"/>
    <property type="project" value="UniProtKB-SubCell"/>
</dbReference>
<reference evidence="7" key="1">
    <citation type="journal article" date="2021" name="PeerJ">
        <title>Extensive microbial diversity within the chicken gut microbiome revealed by metagenomics and culture.</title>
        <authorList>
            <person name="Gilroy R."/>
            <person name="Ravi A."/>
            <person name="Getino M."/>
            <person name="Pursley I."/>
            <person name="Horton D.L."/>
            <person name="Alikhan N.F."/>
            <person name="Baker D."/>
            <person name="Gharbi K."/>
            <person name="Hall N."/>
            <person name="Watson M."/>
            <person name="Adriaenssens E.M."/>
            <person name="Foster-Nyarko E."/>
            <person name="Jarju S."/>
            <person name="Secka A."/>
            <person name="Antonio M."/>
            <person name="Oren A."/>
            <person name="Chaudhuri R.R."/>
            <person name="La Ragione R."/>
            <person name="Hildebrand F."/>
            <person name="Pallen M.J."/>
        </authorList>
    </citation>
    <scope>NUCLEOTIDE SEQUENCE</scope>
    <source>
        <strain evidence="7">ChiSjej5B23-15282</strain>
    </source>
</reference>
<dbReference type="CDD" id="cd13124">
    <property type="entry name" value="MATE_SpoVB_like"/>
    <property type="match status" value="1"/>
</dbReference>
<keyword evidence="3 6" id="KW-0812">Transmembrane</keyword>
<dbReference type="InterPro" id="IPR002797">
    <property type="entry name" value="Polysacc_synth"/>
</dbReference>
<evidence type="ECO:0000313" key="8">
    <source>
        <dbReference type="Proteomes" id="UP000824243"/>
    </source>
</evidence>
<feature type="transmembrane region" description="Helical" evidence="6">
    <location>
        <begin position="85"/>
        <end position="104"/>
    </location>
</feature>
<dbReference type="PANTHER" id="PTHR30250:SF24">
    <property type="entry name" value="STAGE V SPORULATION PROTEIN B"/>
    <property type="match status" value="1"/>
</dbReference>
<evidence type="ECO:0000313" key="7">
    <source>
        <dbReference type="EMBL" id="HIX49086.1"/>
    </source>
</evidence>
<dbReference type="PANTHER" id="PTHR30250">
    <property type="entry name" value="PST FAMILY PREDICTED COLANIC ACID TRANSPORTER"/>
    <property type="match status" value="1"/>
</dbReference>
<reference evidence="7" key="2">
    <citation type="submission" date="2021-04" db="EMBL/GenBank/DDBJ databases">
        <authorList>
            <person name="Gilroy R."/>
        </authorList>
    </citation>
    <scope>NUCLEOTIDE SEQUENCE</scope>
    <source>
        <strain evidence="7">ChiSjej5B23-15282</strain>
    </source>
</reference>
<comment type="subcellular location">
    <subcellularLocation>
        <location evidence="1">Cell membrane</location>
        <topology evidence="1">Multi-pass membrane protein</topology>
    </subcellularLocation>
</comment>
<feature type="transmembrane region" description="Helical" evidence="6">
    <location>
        <begin position="320"/>
        <end position="343"/>
    </location>
</feature>
<dbReference type="EMBL" id="DXFA01000149">
    <property type="protein sequence ID" value="HIX49086.1"/>
    <property type="molecule type" value="Genomic_DNA"/>
</dbReference>
<feature type="transmembrane region" description="Helical" evidence="6">
    <location>
        <begin position="355"/>
        <end position="376"/>
    </location>
</feature>
<dbReference type="PIRSF" id="PIRSF038958">
    <property type="entry name" value="PG_synth_SpoVB"/>
    <property type="match status" value="1"/>
</dbReference>
<protein>
    <submittedName>
        <fullName evidence="7">Polysaccharide biosynthesis protein</fullName>
    </submittedName>
</protein>
<comment type="caution">
    <text evidence="7">The sequence shown here is derived from an EMBL/GenBank/DDBJ whole genome shotgun (WGS) entry which is preliminary data.</text>
</comment>
<evidence type="ECO:0000256" key="4">
    <source>
        <dbReference type="ARBA" id="ARBA00022989"/>
    </source>
</evidence>
<name>A0A9D1VXU6_9FIRM</name>
<dbReference type="InterPro" id="IPR050833">
    <property type="entry name" value="Poly_Biosynth_Transport"/>
</dbReference>
<dbReference type="Proteomes" id="UP000824243">
    <property type="component" value="Unassembled WGS sequence"/>
</dbReference>
<feature type="transmembrane region" description="Helical" evidence="6">
    <location>
        <begin position="43"/>
        <end position="65"/>
    </location>
</feature>
<accession>A0A9D1VXU6</accession>
<dbReference type="Pfam" id="PF01943">
    <property type="entry name" value="Polysacc_synt"/>
    <property type="match status" value="1"/>
</dbReference>
<keyword evidence="2" id="KW-1003">Cell membrane</keyword>
<gene>
    <name evidence="7" type="ORF">H9981_08790</name>
</gene>
<proteinExistence type="predicted"/>
<organism evidence="7 8">
    <name type="scientific">Candidatus Mediterraneibacter caccavium</name>
    <dbReference type="NCBI Taxonomy" id="2838661"/>
    <lineage>
        <taxon>Bacteria</taxon>
        <taxon>Bacillati</taxon>
        <taxon>Bacillota</taxon>
        <taxon>Clostridia</taxon>
        <taxon>Lachnospirales</taxon>
        <taxon>Lachnospiraceae</taxon>
        <taxon>Mediterraneibacter</taxon>
    </lineage>
</organism>
<evidence type="ECO:0000256" key="2">
    <source>
        <dbReference type="ARBA" id="ARBA00022475"/>
    </source>
</evidence>
<evidence type="ECO:0000256" key="6">
    <source>
        <dbReference type="SAM" id="Phobius"/>
    </source>
</evidence>
<dbReference type="InterPro" id="IPR024923">
    <property type="entry name" value="PG_synth_SpoVB"/>
</dbReference>
<evidence type="ECO:0000256" key="5">
    <source>
        <dbReference type="ARBA" id="ARBA00023136"/>
    </source>
</evidence>
<sequence>MFTKHTLLQGAAILTAAGLVSRLMGFFFRIFLSHAFGEESVGLYQLIFPVYALCLSVSTAGLQTAVSRMTAEKVSQGQKEAAGNVLRIALCLTLILSLAEVLLIQQNAARIAETFLGDTRCAGLLVIISYALPCAAVHSCICGYSFGIQRTEVPAASQLIEQTARILFVVLLFLFIKNTGHVPSIKLATAGIAAGEFASAVFSSKMLSARRPFGKLPSLSAISGDTRELLSLSVPLTANRAAVTLLQSVEAASIPACLRLYGLDGSAALSTYGVLTGMALPCILFPSAITNSVGTVLLPAVSSAQAAGDRTAMARLLKKAAGSCLFLGLSCCLFFLIFGNLLGTVLFHSSTAGKFILTLAWICPFLYTNTALMSAINGLGKTLFTFLINVTGLLVRISGVFLAIPRFGIQGYLWGLLASQFVVTGLAATVLLAAARPSRPRHSPGPRV</sequence>
<evidence type="ECO:0000256" key="3">
    <source>
        <dbReference type="ARBA" id="ARBA00022692"/>
    </source>
</evidence>
<keyword evidence="5 6" id="KW-0472">Membrane</keyword>
<feature type="transmembrane region" description="Helical" evidence="6">
    <location>
        <begin position="124"/>
        <end position="147"/>
    </location>
</feature>